<feature type="transmembrane region" description="Helical" evidence="7">
    <location>
        <begin position="160"/>
        <end position="183"/>
    </location>
</feature>
<dbReference type="AlphaFoldDB" id="A0A443J4T3"/>
<dbReference type="SUPFAM" id="SSF161098">
    <property type="entry name" value="MetI-like"/>
    <property type="match status" value="1"/>
</dbReference>
<accession>A0A443J4T3</accession>
<keyword evidence="5 7" id="KW-1133">Transmembrane helix</keyword>
<keyword evidence="3" id="KW-1003">Cell membrane</keyword>
<keyword evidence="4 7" id="KW-0812">Transmembrane</keyword>
<gene>
    <name evidence="9" type="ORF">D2T33_00240</name>
</gene>
<sequence>MFDWFTQTWTRFGGQIVTGFLETFYMVAVSFGISAVIGTAAGIALSLCRRGGVWESPLLATPLSVAVNLIRSVPFILLLIIVAPLARMLVGTAYGIYASMVSLSIVGVAIVTRLVEQAIADINPQLFQTAHSLSASRRQVITEFILVEARGALILGYTSAIISLIAYSTVVGVIAGGGIGYLALQEGFYMWNQPLMWVIIILMTIFVQLIQLAGSALARTFDRKGKGRNS</sequence>
<feature type="transmembrane region" description="Helical" evidence="7">
    <location>
        <begin position="24"/>
        <end position="48"/>
    </location>
</feature>
<evidence type="ECO:0000256" key="1">
    <source>
        <dbReference type="ARBA" id="ARBA00004651"/>
    </source>
</evidence>
<feature type="transmembrane region" description="Helical" evidence="7">
    <location>
        <begin position="69"/>
        <end position="90"/>
    </location>
</feature>
<dbReference type="InterPro" id="IPR000515">
    <property type="entry name" value="MetI-like"/>
</dbReference>
<organism evidence="9 10">
    <name type="scientific">Paenirhodobacter populi</name>
    <dbReference type="NCBI Taxonomy" id="2306993"/>
    <lineage>
        <taxon>Bacteria</taxon>
        <taxon>Pseudomonadati</taxon>
        <taxon>Pseudomonadota</taxon>
        <taxon>Alphaproteobacteria</taxon>
        <taxon>Rhodobacterales</taxon>
        <taxon>Rhodobacter group</taxon>
        <taxon>Paenirhodobacter</taxon>
    </lineage>
</organism>
<dbReference type="InterPro" id="IPR051322">
    <property type="entry name" value="AA_ABC_Transporter_Permease"/>
</dbReference>
<comment type="similarity">
    <text evidence="7">Belongs to the binding-protein-dependent transport system permease family.</text>
</comment>
<keyword evidence="6 7" id="KW-0472">Membrane</keyword>
<evidence type="ECO:0000256" key="2">
    <source>
        <dbReference type="ARBA" id="ARBA00022448"/>
    </source>
</evidence>
<feature type="transmembrane region" description="Helical" evidence="7">
    <location>
        <begin position="195"/>
        <end position="218"/>
    </location>
</feature>
<dbReference type="Gene3D" id="1.10.3720.10">
    <property type="entry name" value="MetI-like"/>
    <property type="match status" value="1"/>
</dbReference>
<feature type="domain" description="ABC transmembrane type-1" evidence="8">
    <location>
        <begin position="20"/>
        <end position="218"/>
    </location>
</feature>
<proteinExistence type="inferred from homology"/>
<dbReference type="PROSITE" id="PS50928">
    <property type="entry name" value="ABC_TM1"/>
    <property type="match status" value="1"/>
</dbReference>
<keyword evidence="2 7" id="KW-0813">Transport</keyword>
<dbReference type="GO" id="GO:0048473">
    <property type="term" value="P:D-methionine transmembrane transport"/>
    <property type="evidence" value="ECO:0007669"/>
    <property type="project" value="TreeGrafter"/>
</dbReference>
<comment type="caution">
    <text evidence="9">The sequence shown here is derived from an EMBL/GenBank/DDBJ whole genome shotgun (WGS) entry which is preliminary data.</text>
</comment>
<evidence type="ECO:0000256" key="6">
    <source>
        <dbReference type="ARBA" id="ARBA00023136"/>
    </source>
</evidence>
<evidence type="ECO:0000256" key="3">
    <source>
        <dbReference type="ARBA" id="ARBA00022475"/>
    </source>
</evidence>
<dbReference type="PANTHER" id="PTHR30450:SF1">
    <property type="entry name" value="D-METHIONINE TRANSPORT SYSTEM PERMEASE PROTEIN METI-RELATED"/>
    <property type="match status" value="1"/>
</dbReference>
<dbReference type="Proteomes" id="UP000285710">
    <property type="component" value="Unassembled WGS sequence"/>
</dbReference>
<dbReference type="GO" id="GO:0005886">
    <property type="term" value="C:plasma membrane"/>
    <property type="evidence" value="ECO:0007669"/>
    <property type="project" value="UniProtKB-SubCell"/>
</dbReference>
<dbReference type="Pfam" id="PF00528">
    <property type="entry name" value="BPD_transp_1"/>
    <property type="match status" value="1"/>
</dbReference>
<reference evidence="9 10" key="2">
    <citation type="submission" date="2019-01" db="EMBL/GenBank/DDBJ databases">
        <authorList>
            <person name="Li Y."/>
        </authorList>
    </citation>
    <scope>NUCLEOTIDE SEQUENCE [LARGE SCALE GENOMIC DNA]</scope>
    <source>
        <strain evidence="9 10">2D-5</strain>
    </source>
</reference>
<dbReference type="EMBL" id="SAUW01000001">
    <property type="protein sequence ID" value="RWR15345.1"/>
    <property type="molecule type" value="Genomic_DNA"/>
</dbReference>
<protein>
    <submittedName>
        <fullName evidence="9">ABC transporter permease subunit</fullName>
    </submittedName>
</protein>
<evidence type="ECO:0000256" key="7">
    <source>
        <dbReference type="RuleBase" id="RU363032"/>
    </source>
</evidence>
<reference evidence="9 10" key="1">
    <citation type="submission" date="2019-01" db="EMBL/GenBank/DDBJ databases">
        <title>Sinorhodobacter populi sp. nov. isolated from the symptomatic bark tissue of Populus euramericana canker.</title>
        <authorList>
            <person name="Xu G."/>
        </authorList>
    </citation>
    <scope>NUCLEOTIDE SEQUENCE [LARGE SCALE GENOMIC DNA]</scope>
    <source>
        <strain evidence="9 10">2D-5</strain>
    </source>
</reference>
<evidence type="ECO:0000313" key="10">
    <source>
        <dbReference type="Proteomes" id="UP000285710"/>
    </source>
</evidence>
<dbReference type="InterPro" id="IPR035906">
    <property type="entry name" value="MetI-like_sf"/>
</dbReference>
<evidence type="ECO:0000256" key="5">
    <source>
        <dbReference type="ARBA" id="ARBA00022989"/>
    </source>
</evidence>
<keyword evidence="10" id="KW-1185">Reference proteome</keyword>
<evidence type="ECO:0000259" key="8">
    <source>
        <dbReference type="PROSITE" id="PS50928"/>
    </source>
</evidence>
<dbReference type="RefSeq" id="WP_128268404.1">
    <property type="nucleotide sequence ID" value="NZ_SAUW01000001.1"/>
</dbReference>
<feature type="transmembrane region" description="Helical" evidence="7">
    <location>
        <begin position="96"/>
        <end position="115"/>
    </location>
</feature>
<name>A0A443J4T3_9RHOB</name>
<comment type="subcellular location">
    <subcellularLocation>
        <location evidence="1 7">Cell membrane</location>
        <topology evidence="1 7">Multi-pass membrane protein</topology>
    </subcellularLocation>
</comment>
<evidence type="ECO:0000313" key="9">
    <source>
        <dbReference type="EMBL" id="RWR15345.1"/>
    </source>
</evidence>
<evidence type="ECO:0000256" key="4">
    <source>
        <dbReference type="ARBA" id="ARBA00022692"/>
    </source>
</evidence>
<dbReference type="PANTHER" id="PTHR30450">
    <property type="entry name" value="ABC TRANSPORTER PERMEASE"/>
    <property type="match status" value="1"/>
</dbReference>